<proteinExistence type="inferred from homology"/>
<feature type="modified residue" description="N6-(pyridoxal phosphate)lysine" evidence="2">
    <location>
        <position position="39"/>
    </location>
</feature>
<dbReference type="InterPro" id="IPR029066">
    <property type="entry name" value="PLP-binding_barrel"/>
</dbReference>
<comment type="similarity">
    <text evidence="2 3">Belongs to the pyridoxal phosphate-binding protein YggS/PROSC family.</text>
</comment>
<dbReference type="PROSITE" id="PS01211">
    <property type="entry name" value="UPF0001"/>
    <property type="match status" value="1"/>
</dbReference>
<dbReference type="SUPFAM" id="SSF51419">
    <property type="entry name" value="PLP-binding barrel"/>
    <property type="match status" value="1"/>
</dbReference>
<protein>
    <recommendedName>
        <fullName evidence="2">Pyridoxal phosphate homeostasis protein</fullName>
        <shortName evidence="2">PLP homeostasis protein</shortName>
    </recommendedName>
</protein>
<keyword evidence="6" id="KW-1185">Reference proteome</keyword>
<dbReference type="PIRSF" id="PIRSF004848">
    <property type="entry name" value="YBL036c_PLPDEIII"/>
    <property type="match status" value="1"/>
</dbReference>
<reference evidence="5 6" key="1">
    <citation type="submission" date="2024-07" db="EMBL/GenBank/DDBJ databases">
        <authorList>
            <person name="Thanompreechachai J."/>
            <person name="Duangmal K."/>
        </authorList>
    </citation>
    <scope>NUCLEOTIDE SEQUENCE [LARGE SCALE GENOMIC DNA]</scope>
    <source>
        <strain evidence="5 6">TBRC 1896</strain>
    </source>
</reference>
<dbReference type="InterPro" id="IPR011078">
    <property type="entry name" value="PyrdxlP_homeostasis"/>
</dbReference>
<dbReference type="Pfam" id="PF01168">
    <property type="entry name" value="Ala_racemase_N"/>
    <property type="match status" value="1"/>
</dbReference>
<feature type="domain" description="Alanine racemase N-terminal" evidence="4">
    <location>
        <begin position="42"/>
        <end position="235"/>
    </location>
</feature>
<keyword evidence="1 2" id="KW-0663">Pyridoxal phosphate</keyword>
<name>A0ABV4HW89_9ACTN</name>
<evidence type="ECO:0000256" key="3">
    <source>
        <dbReference type="RuleBase" id="RU004514"/>
    </source>
</evidence>
<dbReference type="PANTHER" id="PTHR10146:SF14">
    <property type="entry name" value="PYRIDOXAL PHOSPHATE HOMEOSTASIS PROTEIN"/>
    <property type="match status" value="1"/>
</dbReference>
<dbReference type="NCBIfam" id="TIGR00044">
    <property type="entry name" value="YggS family pyridoxal phosphate-dependent enzyme"/>
    <property type="match status" value="1"/>
</dbReference>
<dbReference type="Gene3D" id="3.20.20.10">
    <property type="entry name" value="Alanine racemase"/>
    <property type="match status" value="1"/>
</dbReference>
<dbReference type="PANTHER" id="PTHR10146">
    <property type="entry name" value="PROLINE SYNTHETASE CO-TRANSCRIBED BACTERIAL HOMOLOG PROTEIN"/>
    <property type="match status" value="1"/>
</dbReference>
<sequence length="238" mass="24665">MTRTEELAAALARTTDRVRAAAGAAGRDPDRLRLVVVTKFFPADDVRRLADLGVRDVGESRDQEASAKAAELAPDLPDLRWHFVGQLQTNKARSVARYADVVHSVDRPRLAAALQAGAADAGRRVGCFVQVDLAAGLGLDAGADRGGAAGDDVLRVADAVAAGEDLELRGVMAVAPRGVDPARAFAELSRAARRVRAEHPGAVEVSAGMSGDLEQAVAAGATHLRVGSAILGSRPGAR</sequence>
<dbReference type="EMBL" id="JBGGTQ010000001">
    <property type="protein sequence ID" value="MEZ0490688.1"/>
    <property type="molecule type" value="Genomic_DNA"/>
</dbReference>
<evidence type="ECO:0000313" key="5">
    <source>
        <dbReference type="EMBL" id="MEZ0490688.1"/>
    </source>
</evidence>
<accession>A0ABV4HW89</accession>
<evidence type="ECO:0000259" key="4">
    <source>
        <dbReference type="Pfam" id="PF01168"/>
    </source>
</evidence>
<organism evidence="5 6">
    <name type="scientific">Kineococcus mangrovi</name>
    <dbReference type="NCBI Taxonomy" id="1660183"/>
    <lineage>
        <taxon>Bacteria</taxon>
        <taxon>Bacillati</taxon>
        <taxon>Actinomycetota</taxon>
        <taxon>Actinomycetes</taxon>
        <taxon>Kineosporiales</taxon>
        <taxon>Kineosporiaceae</taxon>
        <taxon>Kineococcus</taxon>
    </lineage>
</organism>
<evidence type="ECO:0000256" key="2">
    <source>
        <dbReference type="HAMAP-Rule" id="MF_02087"/>
    </source>
</evidence>
<evidence type="ECO:0000313" key="6">
    <source>
        <dbReference type="Proteomes" id="UP001566476"/>
    </source>
</evidence>
<comment type="function">
    <text evidence="2">Pyridoxal 5'-phosphate (PLP)-binding protein, which is involved in PLP homeostasis.</text>
</comment>
<evidence type="ECO:0000256" key="1">
    <source>
        <dbReference type="ARBA" id="ARBA00022898"/>
    </source>
</evidence>
<dbReference type="RefSeq" id="WP_370716744.1">
    <property type="nucleotide sequence ID" value="NZ_JBGGTQ010000001.1"/>
</dbReference>
<dbReference type="HAMAP" id="MF_02087">
    <property type="entry name" value="PLP_homeostasis"/>
    <property type="match status" value="1"/>
</dbReference>
<dbReference type="InterPro" id="IPR001608">
    <property type="entry name" value="Ala_racemase_N"/>
</dbReference>
<dbReference type="Proteomes" id="UP001566476">
    <property type="component" value="Unassembled WGS sequence"/>
</dbReference>
<gene>
    <name evidence="5" type="ORF">AB2L28_00370</name>
</gene>
<comment type="caution">
    <text evidence="5">The sequence shown here is derived from an EMBL/GenBank/DDBJ whole genome shotgun (WGS) entry which is preliminary data.</text>
</comment>